<evidence type="ECO:0000256" key="6">
    <source>
        <dbReference type="ARBA" id="ARBA00022840"/>
    </source>
</evidence>
<dbReference type="PANTHER" id="PTHR45800">
    <property type="entry name" value="PHOSPHATIDYLINOSITOL 4-KINASE GAMMA"/>
    <property type="match status" value="1"/>
</dbReference>
<dbReference type="InterPro" id="IPR044571">
    <property type="entry name" value="P4KG1-8"/>
</dbReference>
<keyword evidence="4" id="KW-0547">Nucleotide-binding</keyword>
<dbReference type="GO" id="GO:0005524">
    <property type="term" value="F:ATP binding"/>
    <property type="evidence" value="ECO:0007669"/>
    <property type="project" value="UniProtKB-KW"/>
</dbReference>
<evidence type="ECO:0000256" key="3">
    <source>
        <dbReference type="ARBA" id="ARBA00022679"/>
    </source>
</evidence>
<evidence type="ECO:0000256" key="7">
    <source>
        <dbReference type="SAM" id="MobiDB-lite"/>
    </source>
</evidence>
<reference evidence="9 10" key="1">
    <citation type="journal article" date="2022" name="G3 (Bethesda)">
        <title>Whole-genome sequence and methylome profiling of the almond [Prunus dulcis (Mill.) D.A. Webb] cultivar 'Nonpareil'.</title>
        <authorList>
            <person name="D'Amico-Willman K.M."/>
            <person name="Ouma W.Z."/>
            <person name="Meulia T."/>
            <person name="Sideli G.M."/>
            <person name="Gradziel T.M."/>
            <person name="Fresnedo-Ramirez J."/>
        </authorList>
    </citation>
    <scope>NUCLEOTIDE SEQUENCE [LARGE SCALE GENOMIC DNA]</scope>
    <source>
        <strain evidence="9">Clone GOH B32 T37-40</strain>
    </source>
</reference>
<organism evidence="9 10">
    <name type="scientific">Prunus dulcis</name>
    <name type="common">Almond</name>
    <name type="synonym">Amygdalus dulcis</name>
    <dbReference type="NCBI Taxonomy" id="3755"/>
    <lineage>
        <taxon>Eukaryota</taxon>
        <taxon>Viridiplantae</taxon>
        <taxon>Streptophyta</taxon>
        <taxon>Embryophyta</taxon>
        <taxon>Tracheophyta</taxon>
        <taxon>Spermatophyta</taxon>
        <taxon>Magnoliopsida</taxon>
        <taxon>eudicotyledons</taxon>
        <taxon>Gunneridae</taxon>
        <taxon>Pentapetalae</taxon>
        <taxon>rosids</taxon>
        <taxon>fabids</taxon>
        <taxon>Rosales</taxon>
        <taxon>Rosaceae</taxon>
        <taxon>Amygdaloideae</taxon>
        <taxon>Amygdaleae</taxon>
        <taxon>Prunus</taxon>
    </lineage>
</organism>
<dbReference type="PROSITE" id="PS50290">
    <property type="entry name" value="PI3_4_KINASE_3"/>
    <property type="match status" value="1"/>
</dbReference>
<gene>
    <name evidence="9" type="ORF">L3X38_028600</name>
</gene>
<accession>A0AAD4VRG3</accession>
<keyword evidence="5" id="KW-0418">Kinase</keyword>
<evidence type="ECO:0000256" key="4">
    <source>
        <dbReference type="ARBA" id="ARBA00022741"/>
    </source>
</evidence>
<dbReference type="PANTHER" id="PTHR45800:SF5">
    <property type="entry name" value="PHOSPHATIDYLINOSITOL 4-KINASE GAMMA 2"/>
    <property type="match status" value="1"/>
</dbReference>
<evidence type="ECO:0000256" key="1">
    <source>
        <dbReference type="ARBA" id="ARBA00008941"/>
    </source>
</evidence>
<dbReference type="InterPro" id="IPR000403">
    <property type="entry name" value="PI3/4_kinase_cat_dom"/>
</dbReference>
<evidence type="ECO:0000256" key="2">
    <source>
        <dbReference type="ARBA" id="ARBA00012169"/>
    </source>
</evidence>
<dbReference type="Proteomes" id="UP001054821">
    <property type="component" value="Chromosome 5"/>
</dbReference>
<dbReference type="EC" id="2.7.1.67" evidence="2"/>
<evidence type="ECO:0000313" key="9">
    <source>
        <dbReference type="EMBL" id="KAI5329203.1"/>
    </source>
</evidence>
<proteinExistence type="inferred from homology"/>
<dbReference type="Pfam" id="PF00454">
    <property type="entry name" value="PI3_PI4_kinase"/>
    <property type="match status" value="1"/>
</dbReference>
<feature type="region of interest" description="Disordered" evidence="7">
    <location>
        <begin position="1"/>
        <end position="30"/>
    </location>
</feature>
<keyword evidence="10" id="KW-1185">Reference proteome</keyword>
<comment type="similarity">
    <text evidence="1">Belongs to the PI3/PI4-kinase family. Type II PI4K subfamily.</text>
</comment>
<comment type="caution">
    <text evidence="9">The sequence shown here is derived from an EMBL/GenBank/DDBJ whole genome shotgun (WGS) entry which is preliminary data.</text>
</comment>
<evidence type="ECO:0000259" key="8">
    <source>
        <dbReference type="PROSITE" id="PS50290"/>
    </source>
</evidence>
<evidence type="ECO:0000256" key="5">
    <source>
        <dbReference type="ARBA" id="ARBA00022777"/>
    </source>
</evidence>
<feature type="domain" description="PI3K/PI4K catalytic" evidence="8">
    <location>
        <begin position="1"/>
        <end position="198"/>
    </location>
</feature>
<name>A0AAD4VRG3_PRUDU</name>
<evidence type="ECO:0000313" key="10">
    <source>
        <dbReference type="Proteomes" id="UP001054821"/>
    </source>
</evidence>
<dbReference type="EMBL" id="JAJFAZ020000005">
    <property type="protein sequence ID" value="KAI5329203.1"/>
    <property type="molecule type" value="Genomic_DNA"/>
</dbReference>
<keyword evidence="6" id="KW-0067">ATP-binding</keyword>
<protein>
    <recommendedName>
        <fullName evidence="2">1-phosphatidylinositol 4-kinase</fullName>
        <ecNumber evidence="2">2.7.1.67</ecNumber>
    </recommendedName>
</protein>
<keyword evidence="3" id="KW-0808">Transferase</keyword>
<dbReference type="AlphaFoldDB" id="A0AAD4VRG3"/>
<sequence>MRGYPNHTYYPKPNAGNNPNGLAVSQDGEGLKRGTRVGEGALREVAAYILDHPKGRPRNLSSEAIGFAGVPLTVLVKCLHKGFNYSKGYEGSLKNVKIGSLQMFMKNDESCEDMGPSRFPVEEVHKISVFDLRMANAEWHAGNTLFRKGEDGQTLLIPIDHGYCLPENVSKCVLAFMLCYLSNILNVRTIVLAIAYFS</sequence>
<dbReference type="GO" id="GO:0004430">
    <property type="term" value="F:1-phosphatidylinositol 4-kinase activity"/>
    <property type="evidence" value="ECO:0007669"/>
    <property type="project" value="UniProtKB-EC"/>
</dbReference>